<evidence type="ECO:0000256" key="10">
    <source>
        <dbReference type="ARBA" id="ARBA00023012"/>
    </source>
</evidence>
<dbReference type="InterPro" id="IPR036890">
    <property type="entry name" value="HATPase_C_sf"/>
</dbReference>
<evidence type="ECO:0000256" key="1">
    <source>
        <dbReference type="ARBA" id="ARBA00000085"/>
    </source>
</evidence>
<dbReference type="SMART" id="SM00388">
    <property type="entry name" value="HisKA"/>
    <property type="match status" value="1"/>
</dbReference>
<evidence type="ECO:0000256" key="4">
    <source>
        <dbReference type="ARBA" id="ARBA00022475"/>
    </source>
</evidence>
<keyword evidence="8" id="KW-0418">Kinase</keyword>
<evidence type="ECO:0000256" key="3">
    <source>
        <dbReference type="ARBA" id="ARBA00012438"/>
    </source>
</evidence>
<dbReference type="RefSeq" id="WP_058118268.1">
    <property type="nucleotide sequence ID" value="NZ_CP011307.1"/>
</dbReference>
<dbReference type="PANTHER" id="PTHR45436">
    <property type="entry name" value="SENSOR HISTIDINE KINASE YKOH"/>
    <property type="match status" value="1"/>
</dbReference>
<dbReference type="AlphaFoldDB" id="A0A0S2W768"/>
<evidence type="ECO:0000256" key="11">
    <source>
        <dbReference type="ARBA" id="ARBA00023136"/>
    </source>
</evidence>
<dbReference type="InterPro" id="IPR003594">
    <property type="entry name" value="HATPase_dom"/>
</dbReference>
<organism evidence="15 16">
    <name type="scientific">Intestinimonas butyriciproducens</name>
    <dbReference type="NCBI Taxonomy" id="1297617"/>
    <lineage>
        <taxon>Bacteria</taxon>
        <taxon>Bacillati</taxon>
        <taxon>Bacillota</taxon>
        <taxon>Clostridia</taxon>
        <taxon>Eubacteriales</taxon>
        <taxon>Intestinimonas</taxon>
    </lineage>
</organism>
<dbReference type="GO" id="GO:0000155">
    <property type="term" value="F:phosphorelay sensor kinase activity"/>
    <property type="evidence" value="ECO:0007669"/>
    <property type="project" value="InterPro"/>
</dbReference>
<reference evidence="15 16" key="1">
    <citation type="journal article" date="2015" name="Nat. Commun.">
        <title>Production of butyrate from lysine and the Amadori product fructoselysine by a human gut commensal.</title>
        <authorList>
            <person name="Bui T.P."/>
            <person name="Ritari J."/>
            <person name="Boeren S."/>
            <person name="de Waard P."/>
            <person name="Plugge C.M."/>
            <person name="de Vos W.M."/>
        </authorList>
    </citation>
    <scope>NUCLEOTIDE SEQUENCE [LARGE SCALE GENOMIC DNA]</scope>
    <source>
        <strain evidence="15 16">AF211</strain>
    </source>
</reference>
<dbReference type="Pfam" id="PF02518">
    <property type="entry name" value="HATPase_c"/>
    <property type="match status" value="1"/>
</dbReference>
<dbReference type="EC" id="2.7.13.3" evidence="3"/>
<dbReference type="Proteomes" id="UP000064844">
    <property type="component" value="Chromosome"/>
</dbReference>
<feature type="domain" description="Histidine kinase" evidence="13">
    <location>
        <begin position="266"/>
        <end position="482"/>
    </location>
</feature>
<dbReference type="FunFam" id="3.30.565.10:FF:000006">
    <property type="entry name" value="Sensor histidine kinase WalK"/>
    <property type="match status" value="1"/>
</dbReference>
<protein>
    <recommendedName>
        <fullName evidence="3">histidine kinase</fullName>
        <ecNumber evidence="3">2.7.13.3</ecNumber>
    </recommendedName>
</protein>
<sequence length="489" mass="54281">MEEAEKTRKTEKIPFRRSIQLKFALSYIVIIAAVLALLNTYPVLVSQDLVFHSKASLLQSQATVIANSLALSATLTADTVREYIDGSLMGSLDNAGRIRILVTDPSARVLYDSDEYRATQNRYALLSEVTAALKGYDVAASEYRDGAFRSRAATPVMYRGVTIGAVYVYENDADQARLLTDIQSNLRTISIVICVVVLIMSIVFSKALTRRIGDLLRAIRIVREGEYSHRVSIRGGDELSQLAGEFNQLTDRLQTTEEVRRRFVSDASHELKTPLASIRLLTDSILQTEEMDMPTVKDFVSDIGEEAGRLTRISEKLLTLTRMDSAAPLERVPVNVRDVLEKVRHMLTPLAEESRITVETELAEDCVVLATEDDLYQIAFNLMENAVKYNVPGGRVVVSLRGMGDLVLLTVEDTGVGIPEADLPKIFDRFYRVDKARSRAAGGTGLGLSIVRDTARQHGGAVTVCRREPEGTRFEVAFPRYEPKGGEER</sequence>
<feature type="transmembrane region" description="Helical" evidence="12">
    <location>
        <begin position="21"/>
        <end position="41"/>
    </location>
</feature>
<dbReference type="PROSITE" id="PS50885">
    <property type="entry name" value="HAMP"/>
    <property type="match status" value="1"/>
</dbReference>
<dbReference type="InterPro" id="IPR005467">
    <property type="entry name" value="His_kinase_dom"/>
</dbReference>
<keyword evidence="11 12" id="KW-0472">Membrane</keyword>
<dbReference type="InterPro" id="IPR050428">
    <property type="entry name" value="TCS_sensor_his_kinase"/>
</dbReference>
<dbReference type="InterPro" id="IPR036097">
    <property type="entry name" value="HisK_dim/P_sf"/>
</dbReference>
<dbReference type="PROSITE" id="PS50109">
    <property type="entry name" value="HIS_KIN"/>
    <property type="match status" value="1"/>
</dbReference>
<evidence type="ECO:0000256" key="2">
    <source>
        <dbReference type="ARBA" id="ARBA00004651"/>
    </source>
</evidence>
<reference evidence="16" key="2">
    <citation type="submission" date="2015-04" db="EMBL/GenBank/DDBJ databases">
        <title>A butyrogenic pathway from the amino acid lysine in a human gut commensal.</title>
        <authorList>
            <person name="de Vos W.M."/>
            <person name="Bui N.T.P."/>
            <person name="Plugge C.M."/>
            <person name="Ritari J."/>
        </authorList>
    </citation>
    <scope>NUCLEOTIDE SEQUENCE [LARGE SCALE GENOMIC DNA]</scope>
    <source>
        <strain evidence="16">AF211</strain>
    </source>
</reference>
<dbReference type="Pfam" id="PF00512">
    <property type="entry name" value="HisKA"/>
    <property type="match status" value="1"/>
</dbReference>
<dbReference type="SUPFAM" id="SSF103190">
    <property type="entry name" value="Sensory domain-like"/>
    <property type="match status" value="1"/>
</dbReference>
<dbReference type="PRINTS" id="PR00344">
    <property type="entry name" value="BCTRLSENSOR"/>
</dbReference>
<dbReference type="PATRIC" id="fig|1297617.4.peg.2667"/>
<keyword evidence="4" id="KW-1003">Cell membrane</keyword>
<evidence type="ECO:0000256" key="6">
    <source>
        <dbReference type="ARBA" id="ARBA00022679"/>
    </source>
</evidence>
<dbReference type="SUPFAM" id="SSF158472">
    <property type="entry name" value="HAMP domain-like"/>
    <property type="match status" value="1"/>
</dbReference>
<keyword evidence="5" id="KW-0597">Phosphoprotein</keyword>
<dbReference type="CDD" id="cd00075">
    <property type="entry name" value="HATPase"/>
    <property type="match status" value="1"/>
</dbReference>
<dbReference type="Gene3D" id="1.10.287.130">
    <property type="match status" value="1"/>
</dbReference>
<keyword evidence="9 12" id="KW-1133">Transmembrane helix</keyword>
<dbReference type="SMART" id="SM00387">
    <property type="entry name" value="HATPase_c"/>
    <property type="match status" value="1"/>
</dbReference>
<dbReference type="InterPro" id="IPR003660">
    <property type="entry name" value="HAMP_dom"/>
</dbReference>
<feature type="transmembrane region" description="Helical" evidence="12">
    <location>
        <begin position="188"/>
        <end position="208"/>
    </location>
</feature>
<evidence type="ECO:0000256" key="5">
    <source>
        <dbReference type="ARBA" id="ARBA00022553"/>
    </source>
</evidence>
<dbReference type="eggNOG" id="COG5002">
    <property type="taxonomic scope" value="Bacteria"/>
</dbReference>
<keyword evidence="10" id="KW-0902">Two-component regulatory system</keyword>
<proteinExistence type="predicted"/>
<evidence type="ECO:0000256" key="12">
    <source>
        <dbReference type="SAM" id="Phobius"/>
    </source>
</evidence>
<comment type="catalytic activity">
    <reaction evidence="1">
        <text>ATP + protein L-histidine = ADP + protein N-phospho-L-histidine.</text>
        <dbReference type="EC" id="2.7.13.3"/>
    </reaction>
</comment>
<feature type="domain" description="HAMP" evidence="14">
    <location>
        <begin position="206"/>
        <end position="258"/>
    </location>
</feature>
<name>A0A0S2W768_9FIRM</name>
<dbReference type="KEGG" id="ibu:IB211_02592c"/>
<dbReference type="SMART" id="SM00304">
    <property type="entry name" value="HAMP"/>
    <property type="match status" value="1"/>
</dbReference>
<evidence type="ECO:0000256" key="7">
    <source>
        <dbReference type="ARBA" id="ARBA00022692"/>
    </source>
</evidence>
<keyword evidence="6 15" id="KW-0808">Transferase</keyword>
<comment type="subcellular location">
    <subcellularLocation>
        <location evidence="2">Cell membrane</location>
        <topology evidence="2">Multi-pass membrane protein</topology>
    </subcellularLocation>
</comment>
<evidence type="ECO:0000259" key="13">
    <source>
        <dbReference type="PROSITE" id="PS50109"/>
    </source>
</evidence>
<evidence type="ECO:0000313" key="15">
    <source>
        <dbReference type="EMBL" id="ALP94983.1"/>
    </source>
</evidence>
<dbReference type="Pfam" id="PF00672">
    <property type="entry name" value="HAMP"/>
    <property type="match status" value="1"/>
</dbReference>
<keyword evidence="7 12" id="KW-0812">Transmembrane</keyword>
<evidence type="ECO:0000256" key="9">
    <source>
        <dbReference type="ARBA" id="ARBA00022989"/>
    </source>
</evidence>
<dbReference type="CDD" id="cd00082">
    <property type="entry name" value="HisKA"/>
    <property type="match status" value="1"/>
</dbReference>
<dbReference type="Gene3D" id="3.30.565.10">
    <property type="entry name" value="Histidine kinase-like ATPase, C-terminal domain"/>
    <property type="match status" value="1"/>
</dbReference>
<dbReference type="eggNOG" id="COG2770">
    <property type="taxonomic scope" value="Bacteria"/>
</dbReference>
<dbReference type="InterPro" id="IPR029151">
    <property type="entry name" value="Sensor-like_sf"/>
</dbReference>
<dbReference type="PANTHER" id="PTHR45436:SF5">
    <property type="entry name" value="SENSOR HISTIDINE KINASE TRCS"/>
    <property type="match status" value="1"/>
</dbReference>
<evidence type="ECO:0000313" key="16">
    <source>
        <dbReference type="Proteomes" id="UP000064844"/>
    </source>
</evidence>
<evidence type="ECO:0000259" key="14">
    <source>
        <dbReference type="PROSITE" id="PS50885"/>
    </source>
</evidence>
<dbReference type="InterPro" id="IPR004358">
    <property type="entry name" value="Sig_transdc_His_kin-like_C"/>
</dbReference>
<gene>
    <name evidence="15" type="ORF">IB211_02592c</name>
</gene>
<dbReference type="GO" id="GO:0005886">
    <property type="term" value="C:plasma membrane"/>
    <property type="evidence" value="ECO:0007669"/>
    <property type="project" value="UniProtKB-SubCell"/>
</dbReference>
<dbReference type="SUPFAM" id="SSF47384">
    <property type="entry name" value="Homodimeric domain of signal transducing histidine kinase"/>
    <property type="match status" value="1"/>
</dbReference>
<dbReference type="SUPFAM" id="SSF55874">
    <property type="entry name" value="ATPase domain of HSP90 chaperone/DNA topoisomerase II/histidine kinase"/>
    <property type="match status" value="1"/>
</dbReference>
<dbReference type="EMBL" id="CP011307">
    <property type="protein sequence ID" value="ALP94983.1"/>
    <property type="molecule type" value="Genomic_DNA"/>
</dbReference>
<dbReference type="STRING" id="1297617.IB211_02592c"/>
<dbReference type="Gene3D" id="6.10.340.10">
    <property type="match status" value="1"/>
</dbReference>
<evidence type="ECO:0000256" key="8">
    <source>
        <dbReference type="ARBA" id="ARBA00022777"/>
    </source>
</evidence>
<keyword evidence="16" id="KW-1185">Reference proteome</keyword>
<accession>A0A0S2W768</accession>
<dbReference type="InterPro" id="IPR003661">
    <property type="entry name" value="HisK_dim/P_dom"/>
</dbReference>
<dbReference type="CDD" id="cd06225">
    <property type="entry name" value="HAMP"/>
    <property type="match status" value="1"/>
</dbReference>